<dbReference type="InterPro" id="IPR037293">
    <property type="entry name" value="Gal_Oxidase_central_sf"/>
</dbReference>
<protein>
    <recommendedName>
        <fullName evidence="8">Copper radical oxidase</fullName>
    </recommendedName>
</protein>
<evidence type="ECO:0000256" key="2">
    <source>
        <dbReference type="SAM" id="MobiDB-lite"/>
    </source>
</evidence>
<feature type="transmembrane region" description="Helical" evidence="3">
    <location>
        <begin position="656"/>
        <end position="679"/>
    </location>
</feature>
<dbReference type="CDD" id="cd02851">
    <property type="entry name" value="E_set_GO_C"/>
    <property type="match status" value="1"/>
</dbReference>
<feature type="domain" description="Glyoxal oxidase N-terminal" evidence="5">
    <location>
        <begin position="205"/>
        <end position="488"/>
    </location>
</feature>
<comment type="caution">
    <text evidence="7">The sequence shown here is derived from an EMBL/GenBank/DDBJ whole genome shotgun (WGS) entry which is preliminary data.</text>
</comment>
<evidence type="ECO:0000256" key="4">
    <source>
        <dbReference type="SAM" id="SignalP"/>
    </source>
</evidence>
<evidence type="ECO:0000256" key="3">
    <source>
        <dbReference type="SAM" id="Phobius"/>
    </source>
</evidence>
<keyword evidence="1 4" id="KW-0732">Signal</keyword>
<dbReference type="InterPro" id="IPR014756">
    <property type="entry name" value="Ig_E-set"/>
</dbReference>
<evidence type="ECO:0008006" key="8">
    <source>
        <dbReference type="Google" id="ProtNLM"/>
    </source>
</evidence>
<feature type="domain" description="Galactose oxidase-like Early set" evidence="6">
    <location>
        <begin position="494"/>
        <end position="600"/>
    </location>
</feature>
<gene>
    <name evidence="7" type="ORF">JR316_005264</name>
</gene>
<name>A0A8H7XX62_PSICU</name>
<accession>A0A8H7XX62</accession>
<dbReference type="InterPro" id="IPR013783">
    <property type="entry name" value="Ig-like_fold"/>
</dbReference>
<dbReference type="Pfam" id="PF07250">
    <property type="entry name" value="Glyoxal_oxid_N"/>
    <property type="match status" value="1"/>
</dbReference>
<dbReference type="InterPro" id="IPR009880">
    <property type="entry name" value="Glyoxal_oxidase_N"/>
</dbReference>
<feature type="chain" id="PRO_5034542433" description="Copper radical oxidase" evidence="4">
    <location>
        <begin position="22"/>
        <end position="804"/>
    </location>
</feature>
<feature type="signal peptide" evidence="4">
    <location>
        <begin position="1"/>
        <end position="21"/>
    </location>
</feature>
<keyword evidence="3" id="KW-1133">Transmembrane helix</keyword>
<feature type="compositionally biased region" description="Low complexity" evidence="2">
    <location>
        <begin position="636"/>
        <end position="646"/>
    </location>
</feature>
<reference evidence="7" key="1">
    <citation type="submission" date="2021-02" db="EMBL/GenBank/DDBJ databases">
        <title>Psilocybe cubensis genome.</title>
        <authorList>
            <person name="Mckernan K.J."/>
            <person name="Crawford S."/>
            <person name="Trippe A."/>
            <person name="Kane L.T."/>
            <person name="Mclaughlin S."/>
        </authorList>
    </citation>
    <scope>NUCLEOTIDE SEQUENCE [LARGE SCALE GENOMIC DNA]</scope>
    <source>
        <strain evidence="7">MGC-MH-2018</strain>
    </source>
</reference>
<dbReference type="InterPro" id="IPR015202">
    <property type="entry name" value="GO-like_E_set"/>
</dbReference>
<dbReference type="AlphaFoldDB" id="A0A8H7XX62"/>
<evidence type="ECO:0000313" key="7">
    <source>
        <dbReference type="EMBL" id="KAG5168712.1"/>
    </source>
</evidence>
<dbReference type="InterPro" id="IPR011043">
    <property type="entry name" value="Gal_Oxase/kelch_b-propeller"/>
</dbReference>
<dbReference type="PANTHER" id="PTHR32208">
    <property type="entry name" value="SECRETED PROTEIN-RELATED"/>
    <property type="match status" value="1"/>
</dbReference>
<dbReference type="EMBL" id="JAFIQS010000005">
    <property type="protein sequence ID" value="KAG5168712.1"/>
    <property type="molecule type" value="Genomic_DNA"/>
</dbReference>
<keyword evidence="3" id="KW-0472">Membrane</keyword>
<keyword evidence="3" id="KW-0812">Transmembrane</keyword>
<dbReference type="SUPFAM" id="SSF50965">
    <property type="entry name" value="Galactose oxidase, central domain"/>
    <property type="match status" value="1"/>
</dbReference>
<dbReference type="PANTHER" id="PTHR32208:SF21">
    <property type="entry name" value="LOW QUALITY PROTEIN: ALDEHYDE OXIDASE GLOX-LIKE"/>
    <property type="match status" value="1"/>
</dbReference>
<dbReference type="Gene3D" id="2.130.10.80">
    <property type="entry name" value="Galactose oxidase/kelch, beta-propeller"/>
    <property type="match status" value="1"/>
</dbReference>
<proteinExistence type="predicted"/>
<dbReference type="OrthoDB" id="2019572at2759"/>
<feature type="region of interest" description="Disordered" evidence="2">
    <location>
        <begin position="628"/>
        <end position="648"/>
    </location>
</feature>
<dbReference type="Gene3D" id="2.60.40.10">
    <property type="entry name" value="Immunoglobulins"/>
    <property type="match status" value="1"/>
</dbReference>
<evidence type="ECO:0000259" key="5">
    <source>
        <dbReference type="Pfam" id="PF07250"/>
    </source>
</evidence>
<organism evidence="7">
    <name type="scientific">Psilocybe cubensis</name>
    <name type="common">Psychedelic mushroom</name>
    <name type="synonym">Stropharia cubensis</name>
    <dbReference type="NCBI Taxonomy" id="181762"/>
    <lineage>
        <taxon>Eukaryota</taxon>
        <taxon>Fungi</taxon>
        <taxon>Dikarya</taxon>
        <taxon>Basidiomycota</taxon>
        <taxon>Agaricomycotina</taxon>
        <taxon>Agaricomycetes</taxon>
        <taxon>Agaricomycetidae</taxon>
        <taxon>Agaricales</taxon>
        <taxon>Agaricineae</taxon>
        <taxon>Strophariaceae</taxon>
        <taxon>Psilocybe</taxon>
    </lineage>
</organism>
<dbReference type="SUPFAM" id="SSF81296">
    <property type="entry name" value="E set domains"/>
    <property type="match status" value="1"/>
</dbReference>
<sequence>MLSRLHVVALCLGAFVNSVQAATGGSFVEAGHTKVSALLMFLGDNEGVYILDKAEGNAAQVAGHPAWGSRWDIATHNVDVMDVKSNSFCSSGMHLPNGSFVTFGGNDGITIGGKVGSQKNPDGTGHWDSIYQDFDGRKAIRILNPCSSNENFLSPKCTWYDEIEHLSMKRNRWYAAAEPLGDGTVVILGGFVSGGYINRWKPDRPNVDAITQAGLAENSYEYFPAKAKDAEVVDFLVKTSGLNSYAHTYLMPSGLMLVQANHSTMLWDHSLNKEYPLPDMPKGVIRVYPASGGVAMLPLTPENNYTPTLLFCGGSDMPDDNWGDYGGPNVDPWLFPASADCQRLTPEPADKTKPVAYEQDDDMIDRRTMGQFINLPDGTLLMINGGRNGTAGYADKTNDTPGPLMPFGPSLASDPVFTPAIYNPNAPRGSRWSNKGLAPSTIPRMYHSVAILLPDASVFVAGSNPNADVNMDVMYPTEYRSEIFYPPYFNAKVRPAPTGVPNRLSYGGPAFDITLSASSYTGAANAAAEKTKVVIMRGGVTTHAMNMGQRHMELATSFTVNKDGSITLHVAQPPPNPNLFQPGPAFLYVVVDGIPSNGTYLIVGSGNIGVQPTQPASVLPASVRLDSVSGAGDKTNSNSNANANAAGEEEKSNLPVIIGCIVGGVVVVGVLGALIAVCMKRRARSAARMPPSKEFGAGMAAGAGAVGGKPAVSGWTTHDDSSSVFVPLAKGGAGYADETGSSIHAPYKDDMGRGTNSFGSRSQVFGNDAYDPYSGQPPMAHAHGHEYATSTTQLNSYQQQGGYR</sequence>
<dbReference type="Pfam" id="PF09118">
    <property type="entry name" value="GO-like_E_set"/>
    <property type="match status" value="1"/>
</dbReference>
<evidence type="ECO:0000259" key="6">
    <source>
        <dbReference type="Pfam" id="PF09118"/>
    </source>
</evidence>
<evidence type="ECO:0000256" key="1">
    <source>
        <dbReference type="ARBA" id="ARBA00022729"/>
    </source>
</evidence>